<name>A0A6A5RDC8_9PLEO</name>
<sequence length="69" mass="7420">MAASTPPLAIGMIVLIALYAEHFRNRANTNTTSIDCDNSLYQSVTRTNTASLLLINVCATIILGVSDTY</sequence>
<gene>
    <name evidence="1" type="ORF">M421DRAFT_221597</name>
</gene>
<protein>
    <submittedName>
        <fullName evidence="1">Uncharacterized protein</fullName>
    </submittedName>
</protein>
<dbReference type="Proteomes" id="UP000800082">
    <property type="component" value="Unassembled WGS sequence"/>
</dbReference>
<evidence type="ECO:0000313" key="2">
    <source>
        <dbReference type="Proteomes" id="UP000800082"/>
    </source>
</evidence>
<evidence type="ECO:0000313" key="1">
    <source>
        <dbReference type="EMBL" id="KAF1926261.1"/>
    </source>
</evidence>
<dbReference type="RefSeq" id="XP_033446513.1">
    <property type="nucleotide sequence ID" value="XM_033588313.1"/>
</dbReference>
<dbReference type="OrthoDB" id="5429634at2759"/>
<proteinExistence type="predicted"/>
<dbReference type="GeneID" id="54345960"/>
<dbReference type="AlphaFoldDB" id="A0A6A5RDC8"/>
<keyword evidence="2" id="KW-1185">Reference proteome</keyword>
<dbReference type="EMBL" id="ML978978">
    <property type="protein sequence ID" value="KAF1926261.1"/>
    <property type="molecule type" value="Genomic_DNA"/>
</dbReference>
<reference evidence="1" key="1">
    <citation type="journal article" date="2020" name="Stud. Mycol.">
        <title>101 Dothideomycetes genomes: a test case for predicting lifestyles and emergence of pathogens.</title>
        <authorList>
            <person name="Haridas S."/>
            <person name="Albert R."/>
            <person name="Binder M."/>
            <person name="Bloem J."/>
            <person name="Labutti K."/>
            <person name="Salamov A."/>
            <person name="Andreopoulos B."/>
            <person name="Baker S."/>
            <person name="Barry K."/>
            <person name="Bills G."/>
            <person name="Bluhm B."/>
            <person name="Cannon C."/>
            <person name="Castanera R."/>
            <person name="Culley D."/>
            <person name="Daum C."/>
            <person name="Ezra D."/>
            <person name="Gonzalez J."/>
            <person name="Henrissat B."/>
            <person name="Kuo A."/>
            <person name="Liang C."/>
            <person name="Lipzen A."/>
            <person name="Lutzoni F."/>
            <person name="Magnuson J."/>
            <person name="Mondo S."/>
            <person name="Nolan M."/>
            <person name="Ohm R."/>
            <person name="Pangilinan J."/>
            <person name="Park H.-J."/>
            <person name="Ramirez L."/>
            <person name="Alfaro M."/>
            <person name="Sun H."/>
            <person name="Tritt A."/>
            <person name="Yoshinaga Y."/>
            <person name="Zwiers L.-H."/>
            <person name="Turgeon B."/>
            <person name="Goodwin S."/>
            <person name="Spatafora J."/>
            <person name="Crous P."/>
            <person name="Grigoriev I."/>
        </authorList>
    </citation>
    <scope>NUCLEOTIDE SEQUENCE</scope>
    <source>
        <strain evidence="1">CBS 183.55</strain>
    </source>
</reference>
<accession>A0A6A5RDC8</accession>
<organism evidence="1 2">
    <name type="scientific">Didymella exigua CBS 183.55</name>
    <dbReference type="NCBI Taxonomy" id="1150837"/>
    <lineage>
        <taxon>Eukaryota</taxon>
        <taxon>Fungi</taxon>
        <taxon>Dikarya</taxon>
        <taxon>Ascomycota</taxon>
        <taxon>Pezizomycotina</taxon>
        <taxon>Dothideomycetes</taxon>
        <taxon>Pleosporomycetidae</taxon>
        <taxon>Pleosporales</taxon>
        <taxon>Pleosporineae</taxon>
        <taxon>Didymellaceae</taxon>
        <taxon>Didymella</taxon>
    </lineage>
</organism>